<protein>
    <recommendedName>
        <fullName evidence="4">HSP18 transcriptional regulator</fullName>
    </recommendedName>
</protein>
<dbReference type="EMBL" id="SHKY01000001">
    <property type="protein sequence ID" value="RZU49654.1"/>
    <property type="molecule type" value="Genomic_DNA"/>
</dbReference>
<evidence type="ECO:0008006" key="4">
    <source>
        <dbReference type="Google" id="ProtNLM"/>
    </source>
</evidence>
<feature type="compositionally biased region" description="Basic residues" evidence="1">
    <location>
        <begin position="205"/>
        <end position="218"/>
    </location>
</feature>
<organism evidence="2 3">
    <name type="scientific">Krasilnikovia cinnamomea</name>
    <dbReference type="NCBI Taxonomy" id="349313"/>
    <lineage>
        <taxon>Bacteria</taxon>
        <taxon>Bacillati</taxon>
        <taxon>Actinomycetota</taxon>
        <taxon>Actinomycetes</taxon>
        <taxon>Micromonosporales</taxon>
        <taxon>Micromonosporaceae</taxon>
        <taxon>Krasilnikovia</taxon>
    </lineage>
</organism>
<reference evidence="2 3" key="1">
    <citation type="submission" date="2019-02" db="EMBL/GenBank/DDBJ databases">
        <title>Sequencing the genomes of 1000 actinobacteria strains.</title>
        <authorList>
            <person name="Klenk H.-P."/>
        </authorList>
    </citation>
    <scope>NUCLEOTIDE SEQUENCE [LARGE SCALE GENOMIC DNA]</scope>
    <source>
        <strain evidence="2 3">DSM 45162</strain>
    </source>
</reference>
<evidence type="ECO:0000313" key="3">
    <source>
        <dbReference type="Proteomes" id="UP000292564"/>
    </source>
</evidence>
<dbReference type="AlphaFoldDB" id="A0A4Q7ZGX4"/>
<accession>A0A4Q7ZGX4</accession>
<gene>
    <name evidence="2" type="ORF">EV385_1407</name>
</gene>
<keyword evidence="3" id="KW-1185">Reference proteome</keyword>
<name>A0A4Q7ZGX4_9ACTN</name>
<evidence type="ECO:0000256" key="1">
    <source>
        <dbReference type="SAM" id="MobiDB-lite"/>
    </source>
</evidence>
<proteinExistence type="predicted"/>
<sequence>MGILDDHDARAAFAQVLAATGDTPAAAAPVSGPGPAAGEAALTALTALRRLREHLDACEPRLIAAARAAGTSWAVLAPAMGVASRQAAERRYLRIRRSDLDDVTATGDERVTAERDRRAGTRAVTGWARDNGADLRQLAGQITALTDLGPDAQASLDRLHHALGGSDPAALLPLLADTRTYLRPEHAVLADRITTVTEDTDQVRHRTQRRRERQRRSPHRDPADPER</sequence>
<evidence type="ECO:0000313" key="2">
    <source>
        <dbReference type="EMBL" id="RZU49654.1"/>
    </source>
</evidence>
<feature type="region of interest" description="Disordered" evidence="1">
    <location>
        <begin position="196"/>
        <end position="227"/>
    </location>
</feature>
<dbReference type="RefSeq" id="WP_207229774.1">
    <property type="nucleotide sequence ID" value="NZ_SHKY01000001.1"/>
</dbReference>
<dbReference type="Proteomes" id="UP000292564">
    <property type="component" value="Unassembled WGS sequence"/>
</dbReference>
<comment type="caution">
    <text evidence="2">The sequence shown here is derived from an EMBL/GenBank/DDBJ whole genome shotgun (WGS) entry which is preliminary data.</text>
</comment>